<dbReference type="InterPro" id="IPR027417">
    <property type="entry name" value="P-loop_NTPase"/>
</dbReference>
<dbReference type="GO" id="GO:0003777">
    <property type="term" value="F:microtubule motor activity"/>
    <property type="evidence" value="ECO:0007669"/>
    <property type="project" value="InterPro"/>
</dbReference>
<keyword evidence="6 7" id="KW-0505">Motor protein</keyword>
<dbReference type="PROSITE" id="PS50067">
    <property type="entry name" value="KINESIN_MOTOR_2"/>
    <property type="match status" value="1"/>
</dbReference>
<evidence type="ECO:0000259" key="10">
    <source>
        <dbReference type="PROSITE" id="PS50021"/>
    </source>
</evidence>
<dbReference type="PRINTS" id="PR00380">
    <property type="entry name" value="KINESINHEAVY"/>
</dbReference>
<reference evidence="12" key="1">
    <citation type="journal article" date="2021" name="Proc. Natl. Acad. Sci. U.S.A.">
        <title>Three genomes in the algal genus Volvox reveal the fate of a haploid sex-determining region after a transition to homothallism.</title>
        <authorList>
            <person name="Yamamoto K."/>
            <person name="Hamaji T."/>
            <person name="Kawai-Toyooka H."/>
            <person name="Matsuzaki R."/>
            <person name="Takahashi F."/>
            <person name="Nishimura Y."/>
            <person name="Kawachi M."/>
            <person name="Noguchi H."/>
            <person name="Minakuchi Y."/>
            <person name="Umen J.G."/>
            <person name="Toyoda A."/>
            <person name="Nozaki H."/>
        </authorList>
    </citation>
    <scope>NUCLEOTIDE SEQUENCE</scope>
    <source>
        <strain evidence="12">NIES-3785</strain>
    </source>
</reference>
<feature type="region of interest" description="Disordered" evidence="9">
    <location>
        <begin position="1074"/>
        <end position="1094"/>
    </location>
</feature>
<dbReference type="InterPro" id="IPR036872">
    <property type="entry name" value="CH_dom_sf"/>
</dbReference>
<feature type="compositionally biased region" description="Polar residues" evidence="9">
    <location>
        <begin position="955"/>
        <end position="969"/>
    </location>
</feature>
<evidence type="ECO:0000256" key="1">
    <source>
        <dbReference type="ARBA" id="ARBA00010899"/>
    </source>
</evidence>
<feature type="binding site" evidence="7">
    <location>
        <begin position="509"/>
        <end position="516"/>
    </location>
    <ligand>
        <name>ATP</name>
        <dbReference type="ChEBI" id="CHEBI:30616"/>
    </ligand>
</feature>
<dbReference type="Proteomes" id="UP000722791">
    <property type="component" value="Unassembled WGS sequence"/>
</dbReference>
<dbReference type="Pfam" id="PF00307">
    <property type="entry name" value="CH"/>
    <property type="match status" value="1"/>
</dbReference>
<dbReference type="InterPro" id="IPR027640">
    <property type="entry name" value="Kinesin-like_fam"/>
</dbReference>
<dbReference type="GO" id="GO:0005874">
    <property type="term" value="C:microtubule"/>
    <property type="evidence" value="ECO:0007669"/>
    <property type="project" value="UniProtKB-KW"/>
</dbReference>
<dbReference type="PANTHER" id="PTHR47972:SF28">
    <property type="entry name" value="KINESIN-LIKE PROTEIN KLP-3"/>
    <property type="match status" value="1"/>
</dbReference>
<evidence type="ECO:0000256" key="8">
    <source>
        <dbReference type="SAM" id="Coils"/>
    </source>
</evidence>
<evidence type="ECO:0000256" key="3">
    <source>
        <dbReference type="ARBA" id="ARBA00022741"/>
    </source>
</evidence>
<feature type="compositionally biased region" description="Polar residues" evidence="9">
    <location>
        <begin position="54"/>
        <end position="65"/>
    </location>
</feature>
<dbReference type="Gene3D" id="1.10.418.10">
    <property type="entry name" value="Calponin-like domain"/>
    <property type="match status" value="1"/>
</dbReference>
<comment type="similarity">
    <text evidence="1">Belongs to the TRAFAC class myosin-kinesin ATPase superfamily. Kinesin family. KIN-14 subfamily.</text>
</comment>
<gene>
    <name evidence="12" type="ORF">Vretimale_12657</name>
</gene>
<evidence type="ECO:0000256" key="7">
    <source>
        <dbReference type="PROSITE-ProRule" id="PRU00283"/>
    </source>
</evidence>
<feature type="region of interest" description="Disordered" evidence="9">
    <location>
        <begin position="1000"/>
        <end position="1055"/>
    </location>
</feature>
<protein>
    <submittedName>
        <fullName evidence="12">Uncharacterized protein</fullName>
    </submittedName>
</protein>
<evidence type="ECO:0000259" key="11">
    <source>
        <dbReference type="PROSITE" id="PS50067"/>
    </source>
</evidence>
<feature type="compositionally biased region" description="Low complexity" evidence="9">
    <location>
        <begin position="904"/>
        <end position="922"/>
    </location>
</feature>
<name>A0A8J4GIT0_9CHLO</name>
<dbReference type="InterPro" id="IPR001715">
    <property type="entry name" value="CH_dom"/>
</dbReference>
<evidence type="ECO:0000256" key="4">
    <source>
        <dbReference type="ARBA" id="ARBA00022840"/>
    </source>
</evidence>
<accession>A0A8J4GIT0</accession>
<dbReference type="InterPro" id="IPR001752">
    <property type="entry name" value="Kinesin_motor_dom"/>
</dbReference>
<feature type="domain" description="Kinesin motor" evidence="11">
    <location>
        <begin position="430"/>
        <end position="755"/>
    </location>
</feature>
<dbReference type="SUPFAM" id="SSF52540">
    <property type="entry name" value="P-loop containing nucleoside triphosphate hydrolases"/>
    <property type="match status" value="1"/>
</dbReference>
<dbReference type="PROSITE" id="PS50021">
    <property type="entry name" value="CH"/>
    <property type="match status" value="1"/>
</dbReference>
<evidence type="ECO:0000313" key="13">
    <source>
        <dbReference type="Proteomes" id="UP000722791"/>
    </source>
</evidence>
<feature type="compositionally biased region" description="Low complexity" evidence="9">
    <location>
        <begin position="1001"/>
        <end position="1035"/>
    </location>
</feature>
<dbReference type="PANTHER" id="PTHR47972">
    <property type="entry name" value="KINESIN-LIKE PROTEIN KLP-3"/>
    <property type="match status" value="1"/>
</dbReference>
<feature type="region of interest" description="Disordered" evidence="9">
    <location>
        <begin position="904"/>
        <end position="969"/>
    </location>
</feature>
<feature type="compositionally biased region" description="Polar residues" evidence="9">
    <location>
        <begin position="1045"/>
        <end position="1055"/>
    </location>
</feature>
<dbReference type="EMBL" id="BNCQ01000028">
    <property type="protein sequence ID" value="GIM08639.1"/>
    <property type="molecule type" value="Genomic_DNA"/>
</dbReference>
<organism evidence="12 13">
    <name type="scientific">Volvox reticuliferus</name>
    <dbReference type="NCBI Taxonomy" id="1737510"/>
    <lineage>
        <taxon>Eukaryota</taxon>
        <taxon>Viridiplantae</taxon>
        <taxon>Chlorophyta</taxon>
        <taxon>core chlorophytes</taxon>
        <taxon>Chlorophyceae</taxon>
        <taxon>CS clade</taxon>
        <taxon>Chlamydomonadales</taxon>
        <taxon>Volvocaceae</taxon>
        <taxon>Volvox</taxon>
    </lineage>
</organism>
<feature type="region of interest" description="Disordered" evidence="9">
    <location>
        <begin position="38"/>
        <end position="66"/>
    </location>
</feature>
<dbReference type="SUPFAM" id="SSF47576">
    <property type="entry name" value="Calponin-homology domain, CH-domain"/>
    <property type="match status" value="1"/>
</dbReference>
<keyword evidence="2" id="KW-0493">Microtubule</keyword>
<dbReference type="FunFam" id="3.40.850.10:FF:000044">
    <property type="entry name" value="p-loop containing nucleoside triphosphate hydrolases superfamily protein"/>
    <property type="match status" value="1"/>
</dbReference>
<sequence length="1094" mass="118018">MGAVHGWAPSGVGCDCCYTIRSKYNTSKLTAVPPAIMQDGQRKSPDATSVLRKSLSSGAHTPNSEVNKRRAAADFIKQCTGLDLPYSNDLNFRQALRDGVILCETLNKVRPNAVQVETGSEAGLTNVQAFLSYISDHLQCPSEAKFSVHDLFSEDYDDRTRIVDCLLWLRKVYSCGDPVPSPFSFAMLRESSDIRAMRDSPRKGQNSVDLVTALSQQHQKQQQAQMGMVLPTGPRTLASTQANANLSALYSDMSQSLISRMTPGMPTPKYDTLLSNVMEQFLNGLSVEYERRLVAKDHELNASKEALRQFQKQVEGLQVQLDNIAGRLDAEKQQEMEMLAQEAQLRIRKLEDELAEARLVISEHAEALANAEEALGSRDGECSQREAALQAQLDETLLRLQDFEVLQQRFNAIREENKKLYNTIQDLKGSIRVFCRVRPLGTTGDPAPGCLNLGMEGELAVYDKAGERKVYRFDRVFGGQSTQEEVYEDVQALIRSVMDGYNVCIFAYGQTGSGKTHTMTGSNQAEEDVRSRGINYRALDDLFALQAQRDGETSYEITAQMLEIYNETIRDLLTEDQGGNNKLDILSTQPSGLNVPGATQIPVSNTADVLAMMRVGARNRHSAETKMNERSSRSHQVLTIIVDGVNMSTGARTHACLHLVDLAGSERTDKSGVEGERMREANSINTSLSALGTVMHSLASKSKHIPFRNSKLTELLADSLSGQAKVCMLMHIAPESTSYGETVSTLNFGNRVASVTLGQARCNVESGKVFEAHEALTKKDKVIAELKEQLLAAREREQVLQRQLQDETAQAHNFRNRLSMLGVGTVPQVNSSRAELCRTSSIPHPVDSAASTPISQIRPANRSNTTPRLSMGGLAQATELLPLSQTPRSQSFRSPAPLSFAGVPRAAAAGTPRASGAQVSTPPSEPPAPSSASARPGSDQQDKVGSLSAGRGNRGQHQPVASSTAVQPSAKNAVAASVRSLPPAIPSDRLDTAAVKSVPTSFSGSMSARPSSRHSVSGSSSSTGGAATAAASRRSNLPGGKANRPATSRAGSVYGSANSLPGLSFSSSIMLVDSPGSRAVSKPPLSSRPTGGWK</sequence>
<feature type="coiled-coil region" evidence="8">
    <location>
        <begin position="776"/>
        <end position="810"/>
    </location>
</feature>
<dbReference type="GO" id="GO:0005524">
    <property type="term" value="F:ATP binding"/>
    <property type="evidence" value="ECO:0007669"/>
    <property type="project" value="UniProtKB-UniRule"/>
</dbReference>
<evidence type="ECO:0000313" key="12">
    <source>
        <dbReference type="EMBL" id="GIM08639.1"/>
    </source>
</evidence>
<evidence type="ECO:0000256" key="6">
    <source>
        <dbReference type="ARBA" id="ARBA00023175"/>
    </source>
</evidence>
<evidence type="ECO:0000256" key="5">
    <source>
        <dbReference type="ARBA" id="ARBA00023054"/>
    </source>
</evidence>
<keyword evidence="5 8" id="KW-0175">Coiled coil</keyword>
<dbReference type="GO" id="GO:0007018">
    <property type="term" value="P:microtubule-based movement"/>
    <property type="evidence" value="ECO:0007669"/>
    <property type="project" value="InterPro"/>
</dbReference>
<feature type="domain" description="Calponin-homology (CH)" evidence="10">
    <location>
        <begin position="66"/>
        <end position="174"/>
    </location>
</feature>
<evidence type="ECO:0000256" key="2">
    <source>
        <dbReference type="ARBA" id="ARBA00022701"/>
    </source>
</evidence>
<keyword evidence="4 7" id="KW-0067">ATP-binding</keyword>
<dbReference type="Pfam" id="PF00225">
    <property type="entry name" value="Kinesin"/>
    <property type="match status" value="1"/>
</dbReference>
<evidence type="ECO:0000256" key="9">
    <source>
        <dbReference type="SAM" id="MobiDB-lite"/>
    </source>
</evidence>
<comment type="caution">
    <text evidence="12">The sequence shown here is derived from an EMBL/GenBank/DDBJ whole genome shotgun (WGS) entry which is preliminary data.</text>
</comment>
<dbReference type="InterPro" id="IPR036961">
    <property type="entry name" value="Kinesin_motor_dom_sf"/>
</dbReference>
<dbReference type="Gene3D" id="3.40.850.10">
    <property type="entry name" value="Kinesin motor domain"/>
    <property type="match status" value="1"/>
</dbReference>
<proteinExistence type="inferred from homology"/>
<keyword evidence="3 7" id="KW-0547">Nucleotide-binding</keyword>
<dbReference type="SMART" id="SM00129">
    <property type="entry name" value="KISc"/>
    <property type="match status" value="1"/>
</dbReference>
<feature type="coiled-coil region" evidence="8">
    <location>
        <begin position="300"/>
        <end position="374"/>
    </location>
</feature>
<dbReference type="GO" id="GO:0008017">
    <property type="term" value="F:microtubule binding"/>
    <property type="evidence" value="ECO:0007669"/>
    <property type="project" value="InterPro"/>
</dbReference>
<dbReference type="AlphaFoldDB" id="A0A8J4GIT0"/>
<feature type="region of interest" description="Disordered" evidence="9">
    <location>
        <begin position="840"/>
        <end position="870"/>
    </location>
</feature>